<sequence length="221" mass="22869">MEDGLWAAPAVVGRGHVGASSPAGSGRGGRCGGDRLGYRGRFHGGARSPARGGGPHQCAAGAGYVKGGNGRRTPGRTTLAEPSSPPGGGGEAGEGLGRSRGGFTTKIHLSAEGRCRPLSLLVTPGQRADCTQLEPVLDKIRVPRTGPGRPRKRPNSLAADKAYSNGTCRRILRRRGIRHTIPEKIDSQAARRRKGSHGGRHPALTNSATRNATPSRGPSTS</sequence>
<dbReference type="PANTHER" id="PTHR30007:SF1">
    <property type="entry name" value="BLR1914 PROTEIN"/>
    <property type="match status" value="1"/>
</dbReference>
<reference evidence="3" key="1">
    <citation type="submission" date="2021-05" db="EMBL/GenBank/DDBJ databases">
        <authorList>
            <person name="Arsene-Ploetze F."/>
        </authorList>
    </citation>
    <scope>NUCLEOTIDE SEQUENCE</scope>
    <source>
        <strain evidence="3">DSM 42138</strain>
    </source>
</reference>
<feature type="domain" description="Transposase IS4-like" evidence="2">
    <location>
        <begin position="93"/>
        <end position="192"/>
    </location>
</feature>
<dbReference type="InterPro" id="IPR002559">
    <property type="entry name" value="Transposase_11"/>
</dbReference>
<dbReference type="GO" id="GO:0003677">
    <property type="term" value="F:DNA binding"/>
    <property type="evidence" value="ECO:0007669"/>
    <property type="project" value="InterPro"/>
</dbReference>
<dbReference type="AlphaFoldDB" id="A0A9W4DR61"/>
<feature type="region of interest" description="Disordered" evidence="1">
    <location>
        <begin position="141"/>
        <end position="221"/>
    </location>
</feature>
<feature type="compositionally biased region" description="Gly residues" evidence="1">
    <location>
        <begin position="86"/>
        <end position="100"/>
    </location>
</feature>
<proteinExistence type="predicted"/>
<evidence type="ECO:0000313" key="4">
    <source>
        <dbReference type="Proteomes" id="UP001152519"/>
    </source>
</evidence>
<evidence type="ECO:0000313" key="3">
    <source>
        <dbReference type="EMBL" id="CAG6392031.1"/>
    </source>
</evidence>
<gene>
    <name evidence="3" type="ORF">SCOCK_150003</name>
</gene>
<accession>A0A9W4DR61</accession>
<dbReference type="GO" id="GO:0004803">
    <property type="term" value="F:transposase activity"/>
    <property type="evidence" value="ECO:0007669"/>
    <property type="project" value="InterPro"/>
</dbReference>
<keyword evidence="4" id="KW-1185">Reference proteome</keyword>
<evidence type="ECO:0000259" key="2">
    <source>
        <dbReference type="Pfam" id="PF01609"/>
    </source>
</evidence>
<feature type="region of interest" description="Disordered" evidence="1">
    <location>
        <begin position="1"/>
        <end position="102"/>
    </location>
</feature>
<protein>
    <recommendedName>
        <fullName evidence="2">Transposase IS4-like domain-containing protein</fullName>
    </recommendedName>
</protein>
<organism evidence="3 4">
    <name type="scientific">Actinacidiphila cocklensis</name>
    <dbReference type="NCBI Taxonomy" id="887465"/>
    <lineage>
        <taxon>Bacteria</taxon>
        <taxon>Bacillati</taxon>
        <taxon>Actinomycetota</taxon>
        <taxon>Actinomycetes</taxon>
        <taxon>Kitasatosporales</taxon>
        <taxon>Streptomycetaceae</taxon>
        <taxon>Actinacidiphila</taxon>
    </lineage>
</organism>
<feature type="compositionally biased region" description="Basic residues" evidence="1">
    <location>
        <begin position="190"/>
        <end position="200"/>
    </location>
</feature>
<evidence type="ECO:0000256" key="1">
    <source>
        <dbReference type="SAM" id="MobiDB-lite"/>
    </source>
</evidence>
<feature type="compositionally biased region" description="Low complexity" evidence="1">
    <location>
        <begin position="71"/>
        <end position="82"/>
    </location>
</feature>
<dbReference type="Proteomes" id="UP001152519">
    <property type="component" value="Unassembled WGS sequence"/>
</dbReference>
<feature type="compositionally biased region" description="Polar residues" evidence="1">
    <location>
        <begin position="204"/>
        <end position="221"/>
    </location>
</feature>
<dbReference type="EMBL" id="CAJSLV010000043">
    <property type="protein sequence ID" value="CAG6392031.1"/>
    <property type="molecule type" value="Genomic_DNA"/>
</dbReference>
<dbReference type="GO" id="GO:0006313">
    <property type="term" value="P:DNA transposition"/>
    <property type="evidence" value="ECO:0007669"/>
    <property type="project" value="InterPro"/>
</dbReference>
<dbReference type="PANTHER" id="PTHR30007">
    <property type="entry name" value="PHP DOMAIN PROTEIN"/>
    <property type="match status" value="1"/>
</dbReference>
<comment type="caution">
    <text evidence="3">The sequence shown here is derived from an EMBL/GenBank/DDBJ whole genome shotgun (WGS) entry which is preliminary data.</text>
</comment>
<name>A0A9W4DR61_9ACTN</name>
<dbReference type="Pfam" id="PF01609">
    <property type="entry name" value="DDE_Tnp_1"/>
    <property type="match status" value="1"/>
</dbReference>